<sequence length="372" mass="42415">MFINFFNLFNNKLSGKQSSLGLIALNCLNIPPRLQYQTKYTCQAGLIPSPNQPTMIKIDNVLIPLKIAVKLATLVGDIAAVHKAEGFKSNLATKSFPWCDFDASNPHKVALRHPCTGRKVLDAAQSWKDTPSEFSQEKLAMRTGIFWLELNYLPYWDPVLNVTLGVMHNWFEGVPKNHFISQWRFNYINISQELDNLEASETFQESPGEDRNMCTYKEINNEDSGYLTEDIKRRIQEQICKVIVSKGVTQIPPLVGKSQVGKLKASGWNSLFSLYLPMVFLEVMWEIAINNYTPDLFAMLLNFGALLQCTNIVGAKAIKQEDSTRFSENYKKYQKTSLKLFPKYQHVPNHHYAMNIPDQLNVWGPPMGILEL</sequence>
<dbReference type="Proteomes" id="UP000765509">
    <property type="component" value="Unassembled WGS sequence"/>
</dbReference>
<reference evidence="1" key="1">
    <citation type="submission" date="2021-03" db="EMBL/GenBank/DDBJ databases">
        <title>Draft genome sequence of rust myrtle Austropuccinia psidii MF-1, a brazilian biotype.</title>
        <authorList>
            <person name="Quecine M.C."/>
            <person name="Pachon D.M.R."/>
            <person name="Bonatelli M.L."/>
            <person name="Correr F.H."/>
            <person name="Franceschini L.M."/>
            <person name="Leite T.F."/>
            <person name="Margarido G.R.A."/>
            <person name="Almeida C.A."/>
            <person name="Ferrarezi J.A."/>
            <person name="Labate C.A."/>
        </authorList>
    </citation>
    <scope>NUCLEOTIDE SEQUENCE</scope>
    <source>
        <strain evidence="1">MF-1</strain>
    </source>
</reference>
<gene>
    <name evidence="1" type="ORF">O181_010832</name>
</gene>
<name>A0A9Q3GLK8_9BASI</name>
<proteinExistence type="predicted"/>
<dbReference type="AlphaFoldDB" id="A0A9Q3GLK8"/>
<evidence type="ECO:0000313" key="1">
    <source>
        <dbReference type="EMBL" id="MBW0471117.1"/>
    </source>
</evidence>
<organism evidence="1 2">
    <name type="scientific">Austropuccinia psidii MF-1</name>
    <dbReference type="NCBI Taxonomy" id="1389203"/>
    <lineage>
        <taxon>Eukaryota</taxon>
        <taxon>Fungi</taxon>
        <taxon>Dikarya</taxon>
        <taxon>Basidiomycota</taxon>
        <taxon>Pucciniomycotina</taxon>
        <taxon>Pucciniomycetes</taxon>
        <taxon>Pucciniales</taxon>
        <taxon>Sphaerophragmiaceae</taxon>
        <taxon>Austropuccinia</taxon>
    </lineage>
</organism>
<dbReference type="EMBL" id="AVOT02002665">
    <property type="protein sequence ID" value="MBW0471117.1"/>
    <property type="molecule type" value="Genomic_DNA"/>
</dbReference>
<comment type="caution">
    <text evidence="1">The sequence shown here is derived from an EMBL/GenBank/DDBJ whole genome shotgun (WGS) entry which is preliminary data.</text>
</comment>
<evidence type="ECO:0000313" key="2">
    <source>
        <dbReference type="Proteomes" id="UP000765509"/>
    </source>
</evidence>
<accession>A0A9Q3GLK8</accession>
<protein>
    <submittedName>
        <fullName evidence="1">Uncharacterized protein</fullName>
    </submittedName>
</protein>
<keyword evidence="2" id="KW-1185">Reference proteome</keyword>